<dbReference type="PROSITE" id="PS50893">
    <property type="entry name" value="ABC_TRANSPORTER_2"/>
    <property type="match status" value="1"/>
</dbReference>
<evidence type="ECO:0000256" key="2">
    <source>
        <dbReference type="ARBA" id="ARBA00005417"/>
    </source>
</evidence>
<protein>
    <submittedName>
        <fullName evidence="7">ATP-binding cassette domain-containing protein</fullName>
    </submittedName>
</protein>
<dbReference type="PROSITE" id="PS00211">
    <property type="entry name" value="ABC_TRANSPORTER_1"/>
    <property type="match status" value="1"/>
</dbReference>
<feature type="domain" description="ABC transporter" evidence="6">
    <location>
        <begin position="5"/>
        <end position="246"/>
    </location>
</feature>
<reference evidence="7 8" key="1">
    <citation type="submission" date="2019-03" db="EMBL/GenBank/DDBJ databases">
        <title>The complete genome sequence of Swingsia samuiensis NBRC107927(T).</title>
        <authorList>
            <person name="Chua K.-O."/>
            <person name="Chan K.-G."/>
            <person name="See-Too W.-S."/>
        </authorList>
    </citation>
    <scope>NUCLEOTIDE SEQUENCE [LARGE SCALE GENOMIC DNA]</scope>
    <source>
        <strain evidence="7 8">AH83</strain>
    </source>
</reference>
<dbReference type="EMBL" id="CP038141">
    <property type="protein sequence ID" value="QDH16691.1"/>
    <property type="molecule type" value="Genomic_DNA"/>
</dbReference>
<evidence type="ECO:0000256" key="5">
    <source>
        <dbReference type="ARBA" id="ARBA00022840"/>
    </source>
</evidence>
<dbReference type="InterPro" id="IPR013563">
    <property type="entry name" value="Oligopep_ABC_C"/>
</dbReference>
<dbReference type="SMART" id="SM00382">
    <property type="entry name" value="AAA"/>
    <property type="match status" value="1"/>
</dbReference>
<evidence type="ECO:0000259" key="6">
    <source>
        <dbReference type="PROSITE" id="PS50893"/>
    </source>
</evidence>
<dbReference type="InterPro" id="IPR050319">
    <property type="entry name" value="ABC_transp_ATP-bind"/>
</dbReference>
<dbReference type="CDD" id="cd03257">
    <property type="entry name" value="ABC_NikE_OppD_transporters"/>
    <property type="match status" value="1"/>
</dbReference>
<dbReference type="Gene3D" id="3.40.50.300">
    <property type="entry name" value="P-loop containing nucleotide triphosphate hydrolases"/>
    <property type="match status" value="1"/>
</dbReference>
<evidence type="ECO:0000256" key="3">
    <source>
        <dbReference type="ARBA" id="ARBA00022448"/>
    </source>
</evidence>
<keyword evidence="8" id="KW-1185">Reference proteome</keyword>
<dbReference type="GO" id="GO:0015833">
    <property type="term" value="P:peptide transport"/>
    <property type="evidence" value="ECO:0007669"/>
    <property type="project" value="InterPro"/>
</dbReference>
<proteinExistence type="inferred from homology"/>
<evidence type="ECO:0000256" key="1">
    <source>
        <dbReference type="ARBA" id="ARBA00004417"/>
    </source>
</evidence>
<dbReference type="RefSeq" id="WP_141459891.1">
    <property type="nucleotide sequence ID" value="NZ_CP038141.1"/>
</dbReference>
<evidence type="ECO:0000256" key="4">
    <source>
        <dbReference type="ARBA" id="ARBA00022741"/>
    </source>
</evidence>
<dbReference type="Pfam" id="PF00005">
    <property type="entry name" value="ABC_tran"/>
    <property type="match status" value="1"/>
</dbReference>
<dbReference type="PANTHER" id="PTHR43776:SF7">
    <property type="entry name" value="D,D-DIPEPTIDE TRANSPORT ATP-BINDING PROTEIN DDPF-RELATED"/>
    <property type="match status" value="1"/>
</dbReference>
<evidence type="ECO:0000313" key="7">
    <source>
        <dbReference type="EMBL" id="QDH16691.1"/>
    </source>
</evidence>
<keyword evidence="4" id="KW-0547">Nucleotide-binding</keyword>
<dbReference type="Proteomes" id="UP000316313">
    <property type="component" value="Chromosome"/>
</dbReference>
<accession>A0A4Y6UJX1</accession>
<dbReference type="InterPro" id="IPR017871">
    <property type="entry name" value="ABC_transporter-like_CS"/>
</dbReference>
<dbReference type="GO" id="GO:0055085">
    <property type="term" value="P:transmembrane transport"/>
    <property type="evidence" value="ECO:0007669"/>
    <property type="project" value="UniProtKB-ARBA"/>
</dbReference>
<dbReference type="GO" id="GO:0005524">
    <property type="term" value="F:ATP binding"/>
    <property type="evidence" value="ECO:0007669"/>
    <property type="project" value="UniProtKB-KW"/>
</dbReference>
<dbReference type="InterPro" id="IPR027417">
    <property type="entry name" value="P-loop_NTPase"/>
</dbReference>
<dbReference type="AlphaFoldDB" id="A0A4Y6UJX1"/>
<dbReference type="GO" id="GO:0016887">
    <property type="term" value="F:ATP hydrolysis activity"/>
    <property type="evidence" value="ECO:0007669"/>
    <property type="project" value="InterPro"/>
</dbReference>
<sequence>MTVLLKAQDVTKKYALGRKKVVHAVSDVSLTVSRGETLALVGESGCGKSTLGRMLVGLSAPSSGHIFFDDKEITGLSERAMRPWRPRMQMIFQDSYASFNPRRSVGGSLSEPLKIHRHKNIQERLEEITRLVGISYADLGRYPSAFSGGQRQRLNIARALVLKPELLVADEPVAALDVSIQAQIINLFRELQSSLGLASVFISHDLSVVRQMADRIAVMYLGRIIEEGESLSLIATPLHPYTRALLAAVPQLNRPLGAPLKGDIPSPVHPPSGCAFHTRCPVAQPRCALERPLLQDYGLEGRRVACHYPQSEVRKL</sequence>
<gene>
    <name evidence="7" type="ORF">E3D00_03195</name>
</gene>
<dbReference type="KEGG" id="ssam:E3D00_03195"/>
<dbReference type="InterPro" id="IPR003593">
    <property type="entry name" value="AAA+_ATPase"/>
</dbReference>
<dbReference type="GO" id="GO:0005886">
    <property type="term" value="C:plasma membrane"/>
    <property type="evidence" value="ECO:0007669"/>
    <property type="project" value="UniProtKB-SubCell"/>
</dbReference>
<dbReference type="SUPFAM" id="SSF52540">
    <property type="entry name" value="P-loop containing nucleoside triphosphate hydrolases"/>
    <property type="match status" value="1"/>
</dbReference>
<name>A0A4Y6UJX1_9PROT</name>
<comment type="similarity">
    <text evidence="2">Belongs to the ABC transporter superfamily.</text>
</comment>
<dbReference type="PANTHER" id="PTHR43776">
    <property type="entry name" value="TRANSPORT ATP-BINDING PROTEIN"/>
    <property type="match status" value="1"/>
</dbReference>
<dbReference type="FunFam" id="3.40.50.300:FF:000016">
    <property type="entry name" value="Oligopeptide ABC transporter ATP-binding component"/>
    <property type="match status" value="1"/>
</dbReference>
<dbReference type="InterPro" id="IPR003439">
    <property type="entry name" value="ABC_transporter-like_ATP-bd"/>
</dbReference>
<dbReference type="NCBIfam" id="TIGR01727">
    <property type="entry name" value="oligo_HPY"/>
    <property type="match status" value="1"/>
</dbReference>
<organism evidence="7 8">
    <name type="scientific">Swingsia samuiensis</name>
    <dbReference type="NCBI Taxonomy" id="1293412"/>
    <lineage>
        <taxon>Bacteria</taxon>
        <taxon>Pseudomonadati</taxon>
        <taxon>Pseudomonadota</taxon>
        <taxon>Alphaproteobacteria</taxon>
        <taxon>Acetobacterales</taxon>
        <taxon>Acetobacteraceae</taxon>
        <taxon>Swingsia</taxon>
    </lineage>
</organism>
<keyword evidence="5 7" id="KW-0067">ATP-binding</keyword>
<comment type="subcellular location">
    <subcellularLocation>
        <location evidence="1">Cell inner membrane</location>
        <topology evidence="1">Peripheral membrane protein</topology>
    </subcellularLocation>
</comment>
<keyword evidence="3" id="KW-0813">Transport</keyword>
<dbReference type="OrthoDB" id="9767950at2"/>
<dbReference type="Pfam" id="PF08352">
    <property type="entry name" value="oligo_HPY"/>
    <property type="match status" value="1"/>
</dbReference>
<evidence type="ECO:0000313" key="8">
    <source>
        <dbReference type="Proteomes" id="UP000316313"/>
    </source>
</evidence>